<dbReference type="Gene3D" id="3.40.50.300">
    <property type="entry name" value="P-loop containing nucleotide triphosphate hydrolases"/>
    <property type="match status" value="1"/>
</dbReference>
<dbReference type="SUPFAM" id="SSF52540">
    <property type="entry name" value="P-loop containing nucleoside triphosphate hydrolases"/>
    <property type="match status" value="1"/>
</dbReference>
<keyword evidence="3" id="KW-1185">Reference proteome</keyword>
<dbReference type="EMBL" id="CP001821">
    <property type="protein sequence ID" value="ACZ32317.1"/>
    <property type="molecule type" value="Genomic_DNA"/>
</dbReference>
<reference evidence="3" key="1">
    <citation type="submission" date="2009-11" db="EMBL/GenBank/DDBJ databases">
        <title>The complete chromosome of Xylanimonas cellulosilytica DSM 15894.</title>
        <authorList>
            <consortium name="US DOE Joint Genome Institute (JGI-PGF)"/>
            <person name="Lucas S."/>
            <person name="Copeland A."/>
            <person name="Lapidus A."/>
            <person name="Glavina del Rio T."/>
            <person name="Dalin E."/>
            <person name="Tice H."/>
            <person name="Bruce D."/>
            <person name="Goodwin L."/>
            <person name="Pitluck S."/>
            <person name="Kyrpides N."/>
            <person name="Mavromatis K."/>
            <person name="Ivanova N."/>
            <person name="Mikhailova N."/>
            <person name="Foster B."/>
            <person name="Clum A."/>
            <person name="Brettin T."/>
            <person name="Detter J.C."/>
            <person name="Han C."/>
            <person name="Larimer F."/>
            <person name="Land M."/>
            <person name="Hauser L."/>
            <person name="Markowitz V."/>
            <person name="Cheng J.F."/>
            <person name="Hugenholtz P."/>
            <person name="Woyke T."/>
            <person name="Wu D."/>
            <person name="Gehrich-Schroeter G."/>
            <person name="Schneider S."/>
            <person name="Pukall S.R."/>
            <person name="Klenk H.P."/>
            <person name="Eisen J.A."/>
        </authorList>
    </citation>
    <scope>NUCLEOTIDE SEQUENCE [LARGE SCALE GENOMIC DNA]</scope>
    <source>
        <strain evidence="3">DSM 15894 / CECT 5975 / LMG 20990 / XIL07</strain>
    </source>
</reference>
<dbReference type="Proteomes" id="UP000002255">
    <property type="component" value="Chromosome"/>
</dbReference>
<dbReference type="Pfam" id="PF13671">
    <property type="entry name" value="AAA_33"/>
    <property type="match status" value="1"/>
</dbReference>
<name>D1BRQ1_XYLCX</name>
<organism evidence="2 3">
    <name type="scientific">Xylanimonas cellulosilytica (strain DSM 15894 / JCM 12276 / CECT 5975 / KCTC 9989 / LMG 20990 / NBRC 107835 / XIL07)</name>
    <dbReference type="NCBI Taxonomy" id="446471"/>
    <lineage>
        <taxon>Bacteria</taxon>
        <taxon>Bacillati</taxon>
        <taxon>Actinomycetota</taxon>
        <taxon>Actinomycetes</taxon>
        <taxon>Micrococcales</taxon>
        <taxon>Promicromonosporaceae</taxon>
        <taxon>Xylanimonas</taxon>
    </lineage>
</organism>
<dbReference type="KEGG" id="xce:Xcel_3317"/>
<reference evidence="2 3" key="2">
    <citation type="journal article" date="2010" name="Stand. Genomic Sci.">
        <title>Complete genome sequence of Xylanimonas cellulosilytica type strain (XIL07).</title>
        <authorList>
            <person name="Foster B."/>
            <person name="Pukall R."/>
            <person name="Abt B."/>
            <person name="Nolan M."/>
            <person name="Glavina Del Rio T."/>
            <person name="Chen F."/>
            <person name="Lucas S."/>
            <person name="Tice H."/>
            <person name="Pitluck S."/>
            <person name="Cheng J.-F."/>
            <person name="Chertkov O."/>
            <person name="Brettin T."/>
            <person name="Han C."/>
            <person name="Detter J.C."/>
            <person name="Bruce D."/>
            <person name="Goodwin L."/>
            <person name="Ivanova N."/>
            <person name="Mavromatis K."/>
            <person name="Pati A."/>
            <person name="Mikhailova N."/>
            <person name="Chen A."/>
            <person name="Palaniappan K."/>
            <person name="Land M."/>
            <person name="Hauser L."/>
            <person name="Chang Y.-J."/>
            <person name="Jeffries C.D."/>
            <person name="Chain P."/>
            <person name="Rohde M."/>
            <person name="Goeker M."/>
            <person name="Bristow J."/>
            <person name="Eisen J.A."/>
            <person name="Markowitz V."/>
            <person name="Hugenholtz P."/>
            <person name="Kyrpides N.C."/>
            <person name="Klenk H.-P."/>
            <person name="Lapidus A."/>
        </authorList>
    </citation>
    <scope>NUCLEOTIDE SEQUENCE [LARGE SCALE GENOMIC DNA]</scope>
    <source>
        <strain evidence="3">DSM 15894 / CECT 5975 / LMG 20990 / XIL07</strain>
    </source>
</reference>
<evidence type="ECO:0000313" key="3">
    <source>
        <dbReference type="Proteomes" id="UP000002255"/>
    </source>
</evidence>
<dbReference type="eggNOG" id="COG2334">
    <property type="taxonomic scope" value="Bacteria"/>
</dbReference>
<dbReference type="eggNOG" id="COG0645">
    <property type="taxonomic scope" value="Bacteria"/>
</dbReference>
<sequence length="586" mass="62680">MTARAEAGSALRRRFGTPDSRTSDELPNTTLDLLIGSSGGALLAEIVGERGGEVVGWSVRQVDHRPGVSVTVTYRCDVRWGDGLRRETLGASIGRPKHHDAPGVRTLDVDGQPAAVWMFPDDPGLPALRTALDPAAVGRLLGHHPVETTLRAYRPTRRAVVEATTPGGRVFLKVLRPAKAEALRRRHLLLTGAGVPVPDVLDHRGDGLLVLAPLAGTTLRDAVRTGGLVPSPRELLDVLDRLPAELCDQPRRAAWSENADYYATLVGAALPAEADRAATLADRVLDRIAGLPDDGPTHGDFYEAQLLLTGGRLTGVLDVDSAGPGRRADDLACLVAHLETLSLMPGWDGPRLRRLAREYAAAFAADLARRGTDPAELNARIAGVLLSLATGPHRVQEPDWQAQTAARLSAADAWLTPARHGSRGLRYGDPMGRIVFMCGPAGAGKSTYARRLEADGFVRLSIDAAAWAAGHREQPLAEPVRSRFEREVQERLVALAADGADVVVDLSFWSRRMRDTYRALLAPLGVVPETVYLATPRDVVLARVAARTGSHADDVVLDEATAALYSDHFEAPTADEGPLTVVTPSG</sequence>
<dbReference type="HOGENOM" id="CLU_465353_0_0_11"/>
<evidence type="ECO:0000256" key="1">
    <source>
        <dbReference type="SAM" id="MobiDB-lite"/>
    </source>
</evidence>
<dbReference type="STRING" id="446471.Xcel_3317"/>
<gene>
    <name evidence="2" type="ordered locus">Xcel_3317</name>
</gene>
<dbReference type="AlphaFoldDB" id="D1BRQ1"/>
<evidence type="ECO:0000313" key="2">
    <source>
        <dbReference type="EMBL" id="ACZ32317.1"/>
    </source>
</evidence>
<feature type="region of interest" description="Disordered" evidence="1">
    <location>
        <begin position="1"/>
        <end position="26"/>
    </location>
</feature>
<proteinExistence type="predicted"/>
<dbReference type="InterPro" id="IPR027417">
    <property type="entry name" value="P-loop_NTPase"/>
</dbReference>
<dbReference type="InterPro" id="IPR011009">
    <property type="entry name" value="Kinase-like_dom_sf"/>
</dbReference>
<dbReference type="Gene3D" id="3.90.1200.10">
    <property type="match status" value="1"/>
</dbReference>
<protein>
    <submittedName>
        <fullName evidence="2">Aminoglycoside phosphotransferase</fullName>
    </submittedName>
</protein>
<dbReference type="SUPFAM" id="SSF56112">
    <property type="entry name" value="Protein kinase-like (PK-like)"/>
    <property type="match status" value="1"/>
</dbReference>
<accession>D1BRQ1</accession>